<dbReference type="PANTHER" id="PTHR43585">
    <property type="entry name" value="FUMIPYRROLE BIOSYNTHESIS PROTEIN C"/>
    <property type="match status" value="1"/>
</dbReference>
<dbReference type="EMBL" id="CP020910">
    <property type="protein sequence ID" value="ARQ13309.1"/>
    <property type="molecule type" value="Genomic_DNA"/>
</dbReference>
<dbReference type="Gene3D" id="3.40.50.20">
    <property type="match status" value="1"/>
</dbReference>
<dbReference type="InterPro" id="IPR005479">
    <property type="entry name" value="CPAse_ATP-bd"/>
</dbReference>
<dbReference type="SUPFAM" id="SSF56059">
    <property type="entry name" value="Glutathione synthetase ATP-binding domain-like"/>
    <property type="match status" value="1"/>
</dbReference>
<dbReference type="PANTHER" id="PTHR43585:SF2">
    <property type="entry name" value="ATP-GRASP ENZYME FSQD"/>
    <property type="match status" value="1"/>
</dbReference>
<evidence type="ECO:0000313" key="6">
    <source>
        <dbReference type="EMBL" id="ARQ13309.1"/>
    </source>
</evidence>
<accession>A0AAN1BL79</accession>
<dbReference type="GO" id="GO:0016874">
    <property type="term" value="F:ligase activity"/>
    <property type="evidence" value="ECO:0007669"/>
    <property type="project" value="UniProtKB-KW"/>
</dbReference>
<sequence>MARSALILLEGHRGNGPLYIQAAKGLGLQPITLSADLAQYDYIGEGDSAAICVDTDDFGAVLHECCRIAAKYGIAGITGSTGFDESLYVTVAKLCRHFNLPGPNPKSIEACCDKFVQRQLLAQQDGIPMPAFRLAGNAIEAKAIALEIGLPVIAKPAVGSGSSGVRLCSDVDELAEHVRHLLSTKRRNSHRILIEEFLEGPQFSVNTMGNTVVAVGAAAFGHPPHFVVQETIFPAPLTGDEYSRITDVSQRCLRALGLGWGPANIEFRWTKRGPVVIEVNPRLPGWVTPRLVQLSYGVDLIAEHVKLLIGAECDLRTKHSHIAAARFLVPDRDGILEMINNDGRAAAIPGVAEVKYYVKPNSRIVRKSNYLDAIGHVIVVSPTRTETAAILRRATDLIRWSIAPFPNIDQDA</sequence>
<dbReference type="InterPro" id="IPR052032">
    <property type="entry name" value="ATP-dep_AA_Ligase"/>
</dbReference>
<dbReference type="GO" id="GO:0005524">
    <property type="term" value="F:ATP binding"/>
    <property type="evidence" value="ECO:0007669"/>
    <property type="project" value="UniProtKB-UniRule"/>
</dbReference>
<dbReference type="AlphaFoldDB" id="A0AAN1BL79"/>
<organism evidence="6 7">
    <name type="scientific">Rhizobium etli</name>
    <dbReference type="NCBI Taxonomy" id="29449"/>
    <lineage>
        <taxon>Bacteria</taxon>
        <taxon>Pseudomonadati</taxon>
        <taxon>Pseudomonadota</taxon>
        <taxon>Alphaproteobacteria</taxon>
        <taxon>Hyphomicrobiales</taxon>
        <taxon>Rhizobiaceae</taxon>
        <taxon>Rhizobium/Agrobacterium group</taxon>
        <taxon>Rhizobium</taxon>
    </lineage>
</organism>
<keyword evidence="6" id="KW-0614">Plasmid</keyword>
<dbReference type="PROSITE" id="PS00867">
    <property type="entry name" value="CPSASE_2"/>
    <property type="match status" value="1"/>
</dbReference>
<keyword evidence="1" id="KW-0436">Ligase</keyword>
<dbReference type="InterPro" id="IPR013815">
    <property type="entry name" value="ATP_grasp_subdomain_1"/>
</dbReference>
<keyword evidence="3 4" id="KW-0067">ATP-binding</keyword>
<keyword evidence="2 4" id="KW-0547">Nucleotide-binding</keyword>
<evidence type="ECO:0000256" key="1">
    <source>
        <dbReference type="ARBA" id="ARBA00022598"/>
    </source>
</evidence>
<evidence type="ECO:0000256" key="2">
    <source>
        <dbReference type="ARBA" id="ARBA00022741"/>
    </source>
</evidence>
<reference evidence="6 7" key="1">
    <citation type="submission" date="2017-04" db="EMBL/GenBank/DDBJ databases">
        <title>Complete genome sequences of Rhizobium genomic linages associated to common bean (phaseolus vulgaris).</title>
        <authorList>
            <person name="Santamaria R.I."/>
            <person name="Bustos P."/>
            <person name="Perez-Carrascal O."/>
            <person name="Martinez-Flores I."/>
            <person name="Juarez S."/>
            <person name="Lozano L."/>
            <person name="Miranda F."/>
            <person name="Vinuesa P."/>
            <person name="Martinez-Romero E."/>
            <person name="Cevallos M.A."/>
            <person name="Romero D."/>
            <person name="Davila G."/>
            <person name="Gonzalez V."/>
        </authorList>
    </citation>
    <scope>NUCLEOTIDE SEQUENCE [LARGE SCALE GENOMIC DNA]</scope>
    <source>
        <strain evidence="6 7">NXC12</strain>
        <plasmid evidence="7">pretnxc12d</plasmid>
    </source>
</reference>
<evidence type="ECO:0000256" key="4">
    <source>
        <dbReference type="PROSITE-ProRule" id="PRU00409"/>
    </source>
</evidence>
<dbReference type="InterPro" id="IPR011761">
    <property type="entry name" value="ATP-grasp"/>
</dbReference>
<dbReference type="InterPro" id="IPR040570">
    <property type="entry name" value="LAL_C2"/>
</dbReference>
<geneLocation type="plasmid" evidence="7">
    <name>pretnxc12d</name>
</geneLocation>
<proteinExistence type="predicted"/>
<dbReference type="SMART" id="SM01209">
    <property type="entry name" value="GARS_A"/>
    <property type="match status" value="1"/>
</dbReference>
<dbReference type="RefSeq" id="WP_086083863.1">
    <property type="nucleotide sequence ID" value="NZ_CP020910.1"/>
</dbReference>
<feature type="domain" description="ATP-grasp" evidence="5">
    <location>
        <begin position="119"/>
        <end position="309"/>
    </location>
</feature>
<gene>
    <name evidence="6" type="ORF">NXC12_PD00211</name>
</gene>
<dbReference type="Gene3D" id="3.30.470.20">
    <property type="entry name" value="ATP-grasp fold, B domain"/>
    <property type="match status" value="1"/>
</dbReference>
<dbReference type="GO" id="GO:0046872">
    <property type="term" value="F:metal ion binding"/>
    <property type="evidence" value="ECO:0007669"/>
    <property type="project" value="InterPro"/>
</dbReference>
<name>A0AAN1BL79_RHIET</name>
<dbReference type="Proteomes" id="UP000194159">
    <property type="component" value="Plasmid pRetNXC12d"/>
</dbReference>
<dbReference type="Pfam" id="PF13535">
    <property type="entry name" value="ATP-grasp_4"/>
    <property type="match status" value="1"/>
</dbReference>
<protein>
    <submittedName>
        <fullName evidence="6">Biotin carboxylase-like ATP-grasp domain-containing protein</fullName>
    </submittedName>
</protein>
<evidence type="ECO:0000256" key="3">
    <source>
        <dbReference type="ARBA" id="ARBA00022840"/>
    </source>
</evidence>
<dbReference type="Gene3D" id="3.30.1490.20">
    <property type="entry name" value="ATP-grasp fold, A domain"/>
    <property type="match status" value="1"/>
</dbReference>
<evidence type="ECO:0000259" key="5">
    <source>
        <dbReference type="PROSITE" id="PS50975"/>
    </source>
</evidence>
<dbReference type="PROSITE" id="PS50975">
    <property type="entry name" value="ATP_GRASP"/>
    <property type="match status" value="1"/>
</dbReference>
<evidence type="ECO:0000313" key="7">
    <source>
        <dbReference type="Proteomes" id="UP000194159"/>
    </source>
</evidence>
<dbReference type="Pfam" id="PF18603">
    <property type="entry name" value="LAL_C2"/>
    <property type="match status" value="1"/>
</dbReference>